<dbReference type="Proteomes" id="UP000507470">
    <property type="component" value="Unassembled WGS sequence"/>
</dbReference>
<gene>
    <name evidence="2" type="ORF">MCOR_1751</name>
</gene>
<name>A0A6J8A0I9_MYTCO</name>
<accession>A0A6J8A0I9</accession>
<feature type="chain" id="PRO_5026973405" evidence="1">
    <location>
        <begin position="23"/>
        <end position="180"/>
    </location>
</feature>
<evidence type="ECO:0000256" key="1">
    <source>
        <dbReference type="SAM" id="SignalP"/>
    </source>
</evidence>
<dbReference type="AlphaFoldDB" id="A0A6J8A0I9"/>
<proteinExistence type="predicted"/>
<protein>
    <submittedName>
        <fullName evidence="2">Uncharacterized protein</fullName>
    </submittedName>
</protein>
<sequence length="180" mass="20670">MVAASLALVVKAVFSLVESVIGFNQRCPWPYEWRFRREKCTTPQRPFYACLYNEFSLQYSENCTRKEYESQKGRRVVFGPGISEKDCAESRFQPIKFTTHSFSDCIYAKSTCSEEGQVHVKNGSSFVDRSCRCDYRKGYDYITKPKEFKDKCSCVPSLEDCSCYLTNCTGNSALTQGIFK</sequence>
<evidence type="ECO:0000313" key="2">
    <source>
        <dbReference type="EMBL" id="CAC5358531.1"/>
    </source>
</evidence>
<organism evidence="2 3">
    <name type="scientific">Mytilus coruscus</name>
    <name type="common">Sea mussel</name>
    <dbReference type="NCBI Taxonomy" id="42192"/>
    <lineage>
        <taxon>Eukaryota</taxon>
        <taxon>Metazoa</taxon>
        <taxon>Spiralia</taxon>
        <taxon>Lophotrochozoa</taxon>
        <taxon>Mollusca</taxon>
        <taxon>Bivalvia</taxon>
        <taxon>Autobranchia</taxon>
        <taxon>Pteriomorphia</taxon>
        <taxon>Mytilida</taxon>
        <taxon>Mytiloidea</taxon>
        <taxon>Mytilidae</taxon>
        <taxon>Mytilinae</taxon>
        <taxon>Mytilus</taxon>
    </lineage>
</organism>
<keyword evidence="1" id="KW-0732">Signal</keyword>
<evidence type="ECO:0000313" key="3">
    <source>
        <dbReference type="Proteomes" id="UP000507470"/>
    </source>
</evidence>
<dbReference type="EMBL" id="CACVKT020000359">
    <property type="protein sequence ID" value="CAC5358531.1"/>
    <property type="molecule type" value="Genomic_DNA"/>
</dbReference>
<feature type="signal peptide" evidence="1">
    <location>
        <begin position="1"/>
        <end position="22"/>
    </location>
</feature>
<keyword evidence="3" id="KW-1185">Reference proteome</keyword>
<reference evidence="2 3" key="1">
    <citation type="submission" date="2020-06" db="EMBL/GenBank/DDBJ databases">
        <authorList>
            <person name="Li R."/>
            <person name="Bekaert M."/>
        </authorList>
    </citation>
    <scope>NUCLEOTIDE SEQUENCE [LARGE SCALE GENOMIC DNA]</scope>
    <source>
        <strain evidence="3">wild</strain>
    </source>
</reference>